<dbReference type="InterPro" id="IPR049256">
    <property type="entry name" value="Get5_C"/>
</dbReference>
<evidence type="ECO:0000313" key="4">
    <source>
        <dbReference type="Proteomes" id="UP000285405"/>
    </source>
</evidence>
<accession>A0A420IJ08</accession>
<evidence type="ECO:0000259" key="2">
    <source>
        <dbReference type="PROSITE" id="PS50053"/>
    </source>
</evidence>
<dbReference type="Pfam" id="PF17183">
    <property type="entry name" value="Get5_C"/>
    <property type="match status" value="1"/>
</dbReference>
<dbReference type="InterPro" id="IPR024737">
    <property type="entry name" value="Get5_N"/>
</dbReference>
<dbReference type="SUPFAM" id="SSF54236">
    <property type="entry name" value="Ubiquitin-like"/>
    <property type="match status" value="1"/>
</dbReference>
<gene>
    <name evidence="3" type="ORF">GcC1_084010</name>
</gene>
<evidence type="ECO:0000256" key="1">
    <source>
        <dbReference type="SAM" id="MobiDB-lite"/>
    </source>
</evidence>
<dbReference type="Gene3D" id="1.10.286.70">
    <property type="entry name" value="Get5 dimerization domain"/>
    <property type="match status" value="1"/>
</dbReference>
<proteinExistence type="predicted"/>
<sequence length="224" mass="25004">MTELTFAQSFLSTIDGYSTSISSDHVEDPRKYPSRPTFNLPKHTQPQPKKRRLNPDNTEGITVHLSSQRYPDLSQTISSQSPNVSILELKNALSKETGIPVGNIKLLHKKKPVPDSKVLKDLVILERNDNEKCDKTGRSLELGLMILGGMPITGIGTSFTDQKNINQQMGNLTMSAASVAAKDVLNTEEFWSDLTNYLTQRLSDKTEGERLSQIFRKAIAEKYP</sequence>
<dbReference type="Proteomes" id="UP000285405">
    <property type="component" value="Unassembled WGS sequence"/>
</dbReference>
<dbReference type="CDD" id="cd17039">
    <property type="entry name" value="Ubl_ubiquitin_like"/>
    <property type="match status" value="1"/>
</dbReference>
<dbReference type="Pfam" id="PF12754">
    <property type="entry name" value="Get5_N"/>
    <property type="match status" value="1"/>
</dbReference>
<dbReference type="InterPro" id="IPR029071">
    <property type="entry name" value="Ubiquitin-like_domsf"/>
</dbReference>
<reference evidence="3 4" key="1">
    <citation type="journal article" date="2018" name="BMC Genomics">
        <title>Comparative genome analyses reveal sequence features reflecting distinct modes of host-adaptation between dicot and monocot powdery mildew.</title>
        <authorList>
            <person name="Wu Y."/>
            <person name="Ma X."/>
            <person name="Pan Z."/>
            <person name="Kale S.D."/>
            <person name="Song Y."/>
            <person name="King H."/>
            <person name="Zhang Q."/>
            <person name="Presley C."/>
            <person name="Deng X."/>
            <person name="Wei C.I."/>
            <person name="Xiao S."/>
        </authorList>
    </citation>
    <scope>NUCLEOTIDE SEQUENCE [LARGE SCALE GENOMIC DNA]</scope>
    <source>
        <strain evidence="3">UCSC1</strain>
    </source>
</reference>
<dbReference type="PROSITE" id="PS50053">
    <property type="entry name" value="UBIQUITIN_2"/>
    <property type="match status" value="1"/>
</dbReference>
<dbReference type="AlphaFoldDB" id="A0A420IJ08"/>
<dbReference type="EMBL" id="MCBR01008433">
    <property type="protein sequence ID" value="RKF74536.1"/>
    <property type="molecule type" value="Genomic_DNA"/>
</dbReference>
<feature type="domain" description="Ubiquitin-like" evidence="2">
    <location>
        <begin position="61"/>
        <end position="128"/>
    </location>
</feature>
<feature type="region of interest" description="Disordered" evidence="1">
    <location>
        <begin position="22"/>
        <end position="57"/>
    </location>
</feature>
<name>A0A420IJ08_9PEZI</name>
<evidence type="ECO:0000313" key="3">
    <source>
        <dbReference type="EMBL" id="RKF74536.1"/>
    </source>
</evidence>
<dbReference type="InterPro" id="IPR000626">
    <property type="entry name" value="Ubiquitin-like_dom"/>
</dbReference>
<comment type="caution">
    <text evidence="3">The sequence shown here is derived from an EMBL/GenBank/DDBJ whole genome shotgun (WGS) entry which is preliminary data.</text>
</comment>
<dbReference type="OrthoDB" id="5366541at2759"/>
<dbReference type="Gene3D" id="3.10.20.90">
    <property type="entry name" value="Phosphatidylinositol 3-kinase Catalytic Subunit, Chain A, domain 1"/>
    <property type="match status" value="1"/>
</dbReference>
<protein>
    <recommendedName>
        <fullName evidence="2">Ubiquitin-like domain-containing protein</fullName>
    </recommendedName>
</protein>
<organism evidence="3 4">
    <name type="scientific">Golovinomyces cichoracearum</name>
    <dbReference type="NCBI Taxonomy" id="62708"/>
    <lineage>
        <taxon>Eukaryota</taxon>
        <taxon>Fungi</taxon>
        <taxon>Dikarya</taxon>
        <taxon>Ascomycota</taxon>
        <taxon>Pezizomycotina</taxon>
        <taxon>Leotiomycetes</taxon>
        <taxon>Erysiphales</taxon>
        <taxon>Erysiphaceae</taxon>
        <taxon>Golovinomyces</taxon>
    </lineage>
</organism>